<reference evidence="2 3" key="2">
    <citation type="submission" date="2017-06" db="EMBL/GenBank/DDBJ databases">
        <title>Complete genome sequence of Vibrio sp. 2521-89, a close relative of Vibrio cholerae isolated from lake water in New Mexico, USA.</title>
        <authorList>
            <person name="Liang K."/>
            <person name="Orata F.D."/>
            <person name="Winkjer N.S."/>
            <person name="Tarr C.L."/>
            <person name="Boucher Y."/>
        </authorList>
    </citation>
    <scope>NUCLEOTIDE SEQUENCE [LARGE SCALE GENOMIC DNA]</scope>
    <source>
        <strain evidence="2 3">2521-89</strain>
    </source>
</reference>
<dbReference type="AlphaFoldDB" id="A0AAU8WL35"/>
<dbReference type="EMBL" id="CP022353">
    <property type="protein sequence ID" value="ASK56614.1"/>
    <property type="molecule type" value="Genomic_DNA"/>
</dbReference>
<dbReference type="InterPro" id="IPR017592">
    <property type="entry name" value="Pilus_assmbl_Flp-typ_CpaB"/>
</dbReference>
<dbReference type="GeneID" id="88783309"/>
<evidence type="ECO:0000313" key="3">
    <source>
        <dbReference type="Proteomes" id="UP000198371"/>
    </source>
</evidence>
<accession>A0AAU8WL35</accession>
<gene>
    <name evidence="2" type="primary">cpaB</name>
    <name evidence="2" type="ORF">CEQ48_18425</name>
</gene>
<evidence type="ECO:0000313" key="2">
    <source>
        <dbReference type="EMBL" id="ASK56614.1"/>
    </source>
</evidence>
<dbReference type="Proteomes" id="UP000198371">
    <property type="component" value="Chromosome 1"/>
</dbReference>
<dbReference type="Pfam" id="PF16976">
    <property type="entry name" value="RcpC"/>
    <property type="match status" value="1"/>
</dbReference>
<reference evidence="3" key="1">
    <citation type="journal article" date="2017" name="Genome Announc.">
        <title>Complete Genome Sequence of Vibrio sp. Strain 2521-89, a Close Relative of Vibrio cholerae Isolated from Lake Water in New Mexico, USA.</title>
        <authorList>
            <person name="Liang K."/>
            <person name="Orata F.D."/>
            <person name="Winkjer N.S."/>
            <person name="Rowe L.A."/>
            <person name="Tarr C.L."/>
            <person name="Boucher Y."/>
        </authorList>
    </citation>
    <scope>NUCLEOTIDE SEQUENCE [LARGE SCALE GENOMIC DNA]</scope>
    <source>
        <strain evidence="3">2521-89</strain>
    </source>
</reference>
<proteinExistence type="predicted"/>
<feature type="domain" description="Flp pilus assembly protein RcpC/CpaB" evidence="1">
    <location>
        <begin position="125"/>
        <end position="242"/>
    </location>
</feature>
<dbReference type="NCBIfam" id="TIGR03177">
    <property type="entry name" value="pilus_cpaB"/>
    <property type="match status" value="1"/>
</dbReference>
<sequence>MKKLVLVLLGGGLLIAILGIAWMQNSRPSTSPLVSKPTAPPSVSEKAATPRALAAKYPVQAGALLRAQDFHWVELGSEHDASLNDLFLENFSQLDALEGSLITRHQHEAQLLNVNDIIRPEQSHYVSAMLAPGKRAVTLELTQAGVSHGLLRPGNWVDVVLTNESYAESGSTPKYAATTVLEGVRLLAIGAVVTEFIAKQPVENVGNPNSYEPVRVTFEVSPSDAKHLLLAQRLGVLSLILRSQFEADLAEMEEGAVLWDEQVSESFNPGSIPRNTVRIFDGETERDRQPKAAN</sequence>
<organism evidence="2 3">
    <name type="scientific">Vibrio tarriae</name>
    <dbReference type="NCBI Taxonomy" id="2014742"/>
    <lineage>
        <taxon>Bacteria</taxon>
        <taxon>Pseudomonadati</taxon>
        <taxon>Pseudomonadota</taxon>
        <taxon>Gammaproteobacteria</taxon>
        <taxon>Vibrionales</taxon>
        <taxon>Vibrionaceae</taxon>
        <taxon>Vibrio</taxon>
    </lineage>
</organism>
<evidence type="ECO:0000259" key="1">
    <source>
        <dbReference type="Pfam" id="PF16976"/>
    </source>
</evidence>
<protein>
    <submittedName>
        <fullName evidence="2">Flp pilus assembly protein CpaB</fullName>
    </submittedName>
</protein>
<dbReference type="InterPro" id="IPR031571">
    <property type="entry name" value="RcpC_dom"/>
</dbReference>
<name>A0AAU8WL35_9VIBR</name>
<keyword evidence="3" id="KW-1185">Reference proteome</keyword>
<dbReference type="RefSeq" id="WP_089072208.1">
    <property type="nucleotide sequence ID" value="NZ_CAWNWD010000035.1"/>
</dbReference>
<dbReference type="KEGG" id="vti:CEQ48_18425"/>